<evidence type="ECO:0000256" key="1">
    <source>
        <dbReference type="SAM" id="SignalP"/>
    </source>
</evidence>
<organism evidence="4">
    <name type="scientific">Rodentolepis nana</name>
    <name type="common">Dwarf tapeworm</name>
    <name type="synonym">Hymenolepis nana</name>
    <dbReference type="NCBI Taxonomy" id="102285"/>
    <lineage>
        <taxon>Eukaryota</taxon>
        <taxon>Metazoa</taxon>
        <taxon>Spiralia</taxon>
        <taxon>Lophotrochozoa</taxon>
        <taxon>Platyhelminthes</taxon>
        <taxon>Cestoda</taxon>
        <taxon>Eucestoda</taxon>
        <taxon>Cyclophyllidea</taxon>
        <taxon>Hymenolepididae</taxon>
        <taxon>Rodentolepis</taxon>
    </lineage>
</organism>
<feature type="signal peptide" evidence="1">
    <location>
        <begin position="1"/>
        <end position="15"/>
    </location>
</feature>
<keyword evidence="1" id="KW-0732">Signal</keyword>
<dbReference type="AlphaFoldDB" id="A0A0R3TNM2"/>
<dbReference type="Proteomes" id="UP000278807">
    <property type="component" value="Unassembled WGS sequence"/>
</dbReference>
<evidence type="ECO:0000313" key="2">
    <source>
        <dbReference type="EMBL" id="VDO05228.1"/>
    </source>
</evidence>
<dbReference type="WBParaSite" id="HNAJ_0000899401-mRNA-1">
    <property type="protein sequence ID" value="HNAJ_0000899401-mRNA-1"/>
    <property type="gene ID" value="HNAJ_0000899401"/>
</dbReference>
<dbReference type="EMBL" id="UZAE01012456">
    <property type="protein sequence ID" value="VDO05228.1"/>
    <property type="molecule type" value="Genomic_DNA"/>
</dbReference>
<accession>A0A0R3TNM2</accession>
<dbReference type="STRING" id="102285.A0A0R3TNM2"/>
<evidence type="ECO:0000313" key="3">
    <source>
        <dbReference type="Proteomes" id="UP000278807"/>
    </source>
</evidence>
<feature type="chain" id="PRO_5043131962" evidence="1">
    <location>
        <begin position="16"/>
        <end position="139"/>
    </location>
</feature>
<reference evidence="2 3" key="2">
    <citation type="submission" date="2018-11" db="EMBL/GenBank/DDBJ databases">
        <authorList>
            <consortium name="Pathogen Informatics"/>
        </authorList>
    </citation>
    <scope>NUCLEOTIDE SEQUENCE [LARGE SCALE GENOMIC DNA]</scope>
</reference>
<evidence type="ECO:0000313" key="4">
    <source>
        <dbReference type="WBParaSite" id="HNAJ_0000899401-mRNA-1"/>
    </source>
</evidence>
<gene>
    <name evidence="2" type="ORF">HNAJ_LOCUS8990</name>
</gene>
<keyword evidence="3" id="KW-1185">Reference proteome</keyword>
<proteinExistence type="predicted"/>
<sequence length="139" mass="16149">MRHMLICLFLGVIRTREFITATSPRSYMFPVQYNDCTPAGVNKATAIVNIRVIESNCQPKWNGLPSTLFYSTYEQQPKRLLWPQNYHLDMCGMTCDSRESHFYTAVTLRHANPSQFLTTASPSFCRHDLRSLHEQRKLC</sequence>
<protein>
    <submittedName>
        <fullName evidence="4">Secreted protein</fullName>
    </submittedName>
</protein>
<dbReference type="OrthoDB" id="6304942at2759"/>
<reference evidence="4" key="1">
    <citation type="submission" date="2017-02" db="UniProtKB">
        <authorList>
            <consortium name="WormBaseParasite"/>
        </authorList>
    </citation>
    <scope>IDENTIFICATION</scope>
</reference>
<name>A0A0R3TNM2_RODNA</name>